<dbReference type="AlphaFoldDB" id="T1EHC9"/>
<dbReference type="CDD" id="cd11304">
    <property type="entry name" value="Cadherin_repeat"/>
    <property type="match status" value="2"/>
</dbReference>
<evidence type="ECO:0000259" key="4">
    <source>
        <dbReference type="PROSITE" id="PS50268"/>
    </source>
</evidence>
<dbReference type="Gene3D" id="2.60.40.60">
    <property type="entry name" value="Cadherins"/>
    <property type="match status" value="2"/>
</dbReference>
<keyword evidence="2" id="KW-1133">Transmembrane helix</keyword>
<evidence type="ECO:0000313" key="6">
    <source>
        <dbReference type="EnsemblMetazoa" id="HelroP127096"/>
    </source>
</evidence>
<keyword evidence="1" id="KW-0812">Transmembrane</keyword>
<gene>
    <name evidence="6" type="primary">20195979</name>
    <name evidence="5" type="ORF">HELRODRAFT_127096</name>
</gene>
<dbReference type="InterPro" id="IPR002126">
    <property type="entry name" value="Cadherin-like_dom"/>
</dbReference>
<sequence length="82" mass="9097">SGSIFTKSPLDYEMERSYWLVIEASNQASRPIGSQIEVYVGVVNVNDNAPITEEMLYYASIPENSPANTPIITLVARDDDDD</sequence>
<reference evidence="6" key="3">
    <citation type="submission" date="2015-06" db="UniProtKB">
        <authorList>
            <consortium name="EnsemblMetazoa"/>
        </authorList>
    </citation>
    <scope>IDENTIFICATION</scope>
</reference>
<dbReference type="HOGENOM" id="CLU_169361_0_0_1"/>
<dbReference type="Proteomes" id="UP000015101">
    <property type="component" value="Unassembled WGS sequence"/>
</dbReference>
<evidence type="ECO:0000313" key="7">
    <source>
        <dbReference type="Proteomes" id="UP000015101"/>
    </source>
</evidence>
<accession>T1EHC9</accession>
<evidence type="ECO:0000313" key="5">
    <source>
        <dbReference type="EMBL" id="ESO01564.1"/>
    </source>
</evidence>
<name>T1EHC9_HELRO</name>
<dbReference type="OrthoDB" id="6252479at2759"/>
<dbReference type="PANTHER" id="PTHR24026">
    <property type="entry name" value="FAT ATYPICAL CADHERIN-RELATED"/>
    <property type="match status" value="1"/>
</dbReference>
<keyword evidence="3" id="KW-0106">Calcium</keyword>
<dbReference type="InterPro" id="IPR015919">
    <property type="entry name" value="Cadherin-like_sf"/>
</dbReference>
<dbReference type="eggNOG" id="KOG1219">
    <property type="taxonomic scope" value="Eukaryota"/>
</dbReference>
<feature type="domain" description="Cadherin" evidence="4">
    <location>
        <begin position="1"/>
        <end position="52"/>
    </location>
</feature>
<evidence type="ECO:0000256" key="3">
    <source>
        <dbReference type="PROSITE-ProRule" id="PRU00043"/>
    </source>
</evidence>
<dbReference type="GO" id="GO:0005509">
    <property type="term" value="F:calcium ion binding"/>
    <property type="evidence" value="ECO:0007669"/>
    <property type="project" value="UniProtKB-UniRule"/>
</dbReference>
<evidence type="ECO:0000256" key="2">
    <source>
        <dbReference type="ARBA" id="ARBA00022989"/>
    </source>
</evidence>
<dbReference type="SUPFAM" id="SSF49313">
    <property type="entry name" value="Cadherin-like"/>
    <property type="match status" value="1"/>
</dbReference>
<dbReference type="GeneID" id="20195979"/>
<dbReference type="EnsemblMetazoa" id="HelroT127096">
    <property type="protein sequence ID" value="HelroP127096"/>
    <property type="gene ID" value="HelroG127096"/>
</dbReference>
<evidence type="ECO:0000256" key="1">
    <source>
        <dbReference type="ARBA" id="ARBA00022692"/>
    </source>
</evidence>
<dbReference type="InParanoid" id="T1EHC9"/>
<dbReference type="GO" id="GO:0007156">
    <property type="term" value="P:homophilic cell adhesion via plasma membrane adhesion molecules"/>
    <property type="evidence" value="ECO:0007669"/>
    <property type="project" value="InterPro"/>
</dbReference>
<dbReference type="STRING" id="6412.T1EHC9"/>
<dbReference type="EMBL" id="KB096743">
    <property type="protein sequence ID" value="ESO01564.1"/>
    <property type="molecule type" value="Genomic_DNA"/>
</dbReference>
<proteinExistence type="predicted"/>
<dbReference type="EMBL" id="AMQM01004946">
    <property type="status" value="NOT_ANNOTATED_CDS"/>
    <property type="molecule type" value="Genomic_DNA"/>
</dbReference>
<dbReference type="GO" id="GO:0016020">
    <property type="term" value="C:membrane"/>
    <property type="evidence" value="ECO:0007669"/>
    <property type="project" value="InterPro"/>
</dbReference>
<protein>
    <recommendedName>
        <fullName evidence="4">Cadherin domain-containing protein</fullName>
    </recommendedName>
</protein>
<dbReference type="CTD" id="20195979"/>
<reference evidence="5 7" key="2">
    <citation type="journal article" date="2013" name="Nature">
        <title>Insights into bilaterian evolution from three spiralian genomes.</title>
        <authorList>
            <person name="Simakov O."/>
            <person name="Marletaz F."/>
            <person name="Cho S.J."/>
            <person name="Edsinger-Gonzales E."/>
            <person name="Havlak P."/>
            <person name="Hellsten U."/>
            <person name="Kuo D.H."/>
            <person name="Larsson T."/>
            <person name="Lv J."/>
            <person name="Arendt D."/>
            <person name="Savage R."/>
            <person name="Osoegawa K."/>
            <person name="de Jong P."/>
            <person name="Grimwood J."/>
            <person name="Chapman J.A."/>
            <person name="Shapiro H."/>
            <person name="Aerts A."/>
            <person name="Otillar R.P."/>
            <person name="Terry A.Y."/>
            <person name="Boore J.L."/>
            <person name="Grigoriev I.V."/>
            <person name="Lindberg D.R."/>
            <person name="Seaver E.C."/>
            <person name="Weisblat D.A."/>
            <person name="Putnam N.H."/>
            <person name="Rokhsar D.S."/>
        </authorList>
    </citation>
    <scope>NUCLEOTIDE SEQUENCE</scope>
</reference>
<dbReference type="KEGG" id="hro:HELRODRAFT_127096"/>
<dbReference type="PANTHER" id="PTHR24026:SF125">
    <property type="entry name" value="FAT-LIKE CADHERIN-RELATED TUMOR SUPPRESSOR HOMOLOG"/>
    <property type="match status" value="1"/>
</dbReference>
<organism evidence="6 7">
    <name type="scientific">Helobdella robusta</name>
    <name type="common">Californian leech</name>
    <dbReference type="NCBI Taxonomy" id="6412"/>
    <lineage>
        <taxon>Eukaryota</taxon>
        <taxon>Metazoa</taxon>
        <taxon>Spiralia</taxon>
        <taxon>Lophotrochozoa</taxon>
        <taxon>Annelida</taxon>
        <taxon>Clitellata</taxon>
        <taxon>Hirudinea</taxon>
        <taxon>Rhynchobdellida</taxon>
        <taxon>Glossiphoniidae</taxon>
        <taxon>Helobdella</taxon>
    </lineage>
</organism>
<dbReference type="PRINTS" id="PR00205">
    <property type="entry name" value="CADHERIN"/>
</dbReference>
<reference evidence="7" key="1">
    <citation type="submission" date="2012-12" db="EMBL/GenBank/DDBJ databases">
        <authorList>
            <person name="Hellsten U."/>
            <person name="Grimwood J."/>
            <person name="Chapman J.A."/>
            <person name="Shapiro H."/>
            <person name="Aerts A."/>
            <person name="Otillar R.P."/>
            <person name="Terry A.Y."/>
            <person name="Boore J.L."/>
            <person name="Simakov O."/>
            <person name="Marletaz F."/>
            <person name="Cho S.-J."/>
            <person name="Edsinger-Gonzales E."/>
            <person name="Havlak P."/>
            <person name="Kuo D.-H."/>
            <person name="Larsson T."/>
            <person name="Lv J."/>
            <person name="Arendt D."/>
            <person name="Savage R."/>
            <person name="Osoegawa K."/>
            <person name="de Jong P."/>
            <person name="Lindberg D.R."/>
            <person name="Seaver E.C."/>
            <person name="Weisblat D.A."/>
            <person name="Putnam N.H."/>
            <person name="Grigoriev I.V."/>
            <person name="Rokhsar D.S."/>
        </authorList>
    </citation>
    <scope>NUCLEOTIDE SEQUENCE</scope>
</reference>
<dbReference type="RefSeq" id="XP_009020218.1">
    <property type="nucleotide sequence ID" value="XM_009021970.1"/>
</dbReference>
<keyword evidence="2" id="KW-0472">Membrane</keyword>
<dbReference type="PROSITE" id="PS50268">
    <property type="entry name" value="CADHERIN_2"/>
    <property type="match status" value="1"/>
</dbReference>
<keyword evidence="7" id="KW-1185">Reference proteome</keyword>